<dbReference type="PANTHER" id="PTHR11394">
    <property type="entry name" value="TASTE RECEPTOR TYPE 2"/>
    <property type="match status" value="1"/>
</dbReference>
<feature type="transmembrane region" description="Helical" evidence="13">
    <location>
        <begin position="12"/>
        <end position="34"/>
    </location>
</feature>
<keyword evidence="15" id="KW-1185">Reference proteome</keyword>
<dbReference type="GO" id="GO:0004930">
    <property type="term" value="F:G protein-coupled receptor activity"/>
    <property type="evidence" value="ECO:0007669"/>
    <property type="project" value="UniProtKB-KW"/>
</dbReference>
<feature type="transmembrane region" description="Helical" evidence="13">
    <location>
        <begin position="216"/>
        <end position="241"/>
    </location>
</feature>
<accession>A0AAV6ZHN6</accession>
<organism evidence="14 15">
    <name type="scientific">Engystomops pustulosus</name>
    <name type="common">Tungara frog</name>
    <name type="synonym">Physalaemus pustulosus</name>
    <dbReference type="NCBI Taxonomy" id="76066"/>
    <lineage>
        <taxon>Eukaryota</taxon>
        <taxon>Metazoa</taxon>
        <taxon>Chordata</taxon>
        <taxon>Craniata</taxon>
        <taxon>Vertebrata</taxon>
        <taxon>Euteleostomi</taxon>
        <taxon>Amphibia</taxon>
        <taxon>Batrachia</taxon>
        <taxon>Anura</taxon>
        <taxon>Neobatrachia</taxon>
        <taxon>Hyloidea</taxon>
        <taxon>Leptodactylidae</taxon>
        <taxon>Leiuperinae</taxon>
        <taxon>Engystomops</taxon>
    </lineage>
</organism>
<dbReference type="Proteomes" id="UP000824782">
    <property type="component" value="Unassembled WGS sequence"/>
</dbReference>
<evidence type="ECO:0000256" key="13">
    <source>
        <dbReference type="SAM" id="Phobius"/>
    </source>
</evidence>
<gene>
    <name evidence="14" type="ORF">GDO81_020462</name>
</gene>
<comment type="similarity">
    <text evidence="2 11">Belongs to the G-protein coupled receptor T2R family.</text>
</comment>
<keyword evidence="4 12" id="KW-0716">Sensory transduction</keyword>
<name>A0AAV6ZHN6_ENGPU</name>
<evidence type="ECO:0000256" key="9">
    <source>
        <dbReference type="ARBA" id="ARBA00023170"/>
    </source>
</evidence>
<comment type="subcellular location">
    <subcellularLocation>
        <location evidence="1 12">Membrane</location>
        <topology evidence="1 12">Multi-pass membrane protein</topology>
    </subcellularLocation>
</comment>
<keyword evidence="3 12" id="KW-0919">Taste</keyword>
<feature type="transmembrane region" description="Helical" evidence="13">
    <location>
        <begin position="164"/>
        <end position="192"/>
    </location>
</feature>
<dbReference type="InterPro" id="IPR007960">
    <property type="entry name" value="TAS2R"/>
</dbReference>
<keyword evidence="7 12" id="KW-0297">G-protein coupled receptor</keyword>
<evidence type="ECO:0000256" key="6">
    <source>
        <dbReference type="ARBA" id="ARBA00022989"/>
    </source>
</evidence>
<evidence type="ECO:0000256" key="3">
    <source>
        <dbReference type="ARBA" id="ARBA00022480"/>
    </source>
</evidence>
<feature type="transmembrane region" description="Helical" evidence="13">
    <location>
        <begin position="77"/>
        <end position="98"/>
    </location>
</feature>
<comment type="caution">
    <text evidence="14">The sequence shown here is derived from an EMBL/GenBank/DDBJ whole genome shotgun (WGS) entry which is preliminary data.</text>
</comment>
<keyword evidence="10 12" id="KW-0807">Transducer</keyword>
<feature type="transmembrane region" description="Helical" evidence="13">
    <location>
        <begin position="118"/>
        <end position="139"/>
    </location>
</feature>
<evidence type="ECO:0000256" key="7">
    <source>
        <dbReference type="ARBA" id="ARBA00023040"/>
    </source>
</evidence>
<evidence type="ECO:0000256" key="8">
    <source>
        <dbReference type="ARBA" id="ARBA00023136"/>
    </source>
</evidence>
<evidence type="ECO:0000256" key="10">
    <source>
        <dbReference type="ARBA" id="ARBA00023224"/>
    </source>
</evidence>
<evidence type="ECO:0000256" key="12">
    <source>
        <dbReference type="RuleBase" id="RU004424"/>
    </source>
</evidence>
<dbReference type="EMBL" id="WNYA01001472">
    <property type="protein sequence ID" value="KAG8545708.1"/>
    <property type="molecule type" value="Genomic_DNA"/>
</dbReference>
<dbReference type="GO" id="GO:0016020">
    <property type="term" value="C:membrane"/>
    <property type="evidence" value="ECO:0007669"/>
    <property type="project" value="UniProtKB-SubCell"/>
</dbReference>
<keyword evidence="8 12" id="KW-0472">Membrane</keyword>
<evidence type="ECO:0000256" key="4">
    <source>
        <dbReference type="ARBA" id="ARBA00022606"/>
    </source>
</evidence>
<proteinExistence type="inferred from homology"/>
<dbReference type="GO" id="GO:0033038">
    <property type="term" value="F:bitter taste receptor activity"/>
    <property type="evidence" value="ECO:0007669"/>
    <property type="project" value="InterPro"/>
</dbReference>
<protein>
    <recommendedName>
        <fullName evidence="12">Taste receptor type 2</fullName>
    </recommendedName>
</protein>
<evidence type="ECO:0000313" key="15">
    <source>
        <dbReference type="Proteomes" id="UP000824782"/>
    </source>
</evidence>
<keyword evidence="9 12" id="KW-0675">Receptor</keyword>
<reference evidence="14" key="1">
    <citation type="thesis" date="2020" institute="ProQuest LLC" country="789 East Eisenhower Parkway, Ann Arbor, MI, USA">
        <title>Comparative Genomics and Chromosome Evolution.</title>
        <authorList>
            <person name="Mudd A.B."/>
        </authorList>
    </citation>
    <scope>NUCLEOTIDE SEQUENCE</scope>
    <source>
        <strain evidence="14">237g6f4</strain>
        <tissue evidence="14">Blood</tissue>
    </source>
</reference>
<dbReference type="SUPFAM" id="SSF81321">
    <property type="entry name" value="Family A G protein-coupled receptor-like"/>
    <property type="match status" value="1"/>
</dbReference>
<evidence type="ECO:0000256" key="5">
    <source>
        <dbReference type="ARBA" id="ARBA00022692"/>
    </source>
</evidence>
<dbReference type="Pfam" id="PF05296">
    <property type="entry name" value="TAS2R"/>
    <property type="match status" value="1"/>
</dbReference>
<evidence type="ECO:0000256" key="1">
    <source>
        <dbReference type="ARBA" id="ARBA00004141"/>
    </source>
</evidence>
<evidence type="ECO:0000256" key="11">
    <source>
        <dbReference type="RuleBase" id="RU004423"/>
    </source>
</evidence>
<keyword evidence="5 12" id="KW-0812">Transmembrane</keyword>
<dbReference type="AlphaFoldDB" id="A0AAV6ZHN6"/>
<evidence type="ECO:0000313" key="14">
    <source>
        <dbReference type="EMBL" id="KAG8545708.1"/>
    </source>
</evidence>
<keyword evidence="6 13" id="KW-1133">Transmembrane helix</keyword>
<dbReference type="PANTHER" id="PTHR11394:SF159">
    <property type="entry name" value="TASTE RECEPTOR TYPE 2"/>
    <property type="match status" value="1"/>
</dbReference>
<sequence length="270" mass="30895">MILPQNNFINVIIVTLIISLPGNFFIMGVNLLDFLKNRRLPLSDQLMFSFSIFNILHELLDIVVFSSRFFNEKTMYVYMYFDMCSVTFSALLSIHFCLKIVNINHWVYIGLQRRFSEVLPWPLMTFVLGYFFLSLYSSLEIKPGCLLNTTSNVYSLNLSPRCSWSLLILVIDSGLCALLCMVSALTILIFLFKHMKRIQENTEGSRSPNMDAHIRAVKIVIALLVANILIFSSLIFNVVVYNGSKKLDTALVEILHHCPSLTWRTPQCSG</sequence>
<evidence type="ECO:0000256" key="2">
    <source>
        <dbReference type="ARBA" id="ARBA00007376"/>
    </source>
</evidence>